<comment type="caution">
    <text evidence="1">The sequence shown here is derived from an EMBL/GenBank/DDBJ whole genome shotgun (WGS) entry which is preliminary data.</text>
</comment>
<gene>
    <name evidence="1" type="ORF">HMPREF9134_00480</name>
</gene>
<dbReference type="AlphaFoldDB" id="L1NFZ3"/>
<dbReference type="EMBL" id="AMEQ01000017">
    <property type="protein sequence ID" value="EKY02404.1"/>
    <property type="molecule type" value="Genomic_DNA"/>
</dbReference>
<dbReference type="STRING" id="1127696.HMPREF9134_00480"/>
<dbReference type="RefSeq" id="WP_005468654.1">
    <property type="nucleotide sequence ID" value="NZ_KB291043.1"/>
</dbReference>
<accession>L1NFZ3</accession>
<proteinExistence type="predicted"/>
<evidence type="ECO:0000313" key="1">
    <source>
        <dbReference type="EMBL" id="EKY02404.1"/>
    </source>
</evidence>
<dbReference type="PATRIC" id="fig|1127696.3.peg.421"/>
<sequence length="125" mass="13947">MKVYIINASGTFGGYPRNEYFFLVEANSKKEAQDKTWKYINLMSPYLVVDQQWSIALNVSGYPPLCALNSSRSKAYYVCKVLDGVEVGEGCIVTEESYLQAKTSIGGLEDEVVVYALPKITDIIQ</sequence>
<reference evidence="1 2" key="1">
    <citation type="submission" date="2012-05" db="EMBL/GenBank/DDBJ databases">
        <authorList>
            <person name="Weinstock G."/>
            <person name="Sodergren E."/>
            <person name="Lobos E.A."/>
            <person name="Fulton L."/>
            <person name="Fulton R."/>
            <person name="Courtney L."/>
            <person name="Fronick C."/>
            <person name="O'Laughlin M."/>
            <person name="Godfrey J."/>
            <person name="Wilson R.M."/>
            <person name="Miner T."/>
            <person name="Farmer C."/>
            <person name="Delehaunty K."/>
            <person name="Cordes M."/>
            <person name="Minx P."/>
            <person name="Tomlinson C."/>
            <person name="Chen J."/>
            <person name="Wollam A."/>
            <person name="Pepin K.H."/>
            <person name="Bhonagiri V."/>
            <person name="Zhang X."/>
            <person name="Suruliraj S."/>
            <person name="Warren W."/>
            <person name="Mitreva M."/>
            <person name="Mardis E.R."/>
            <person name="Wilson R.K."/>
        </authorList>
    </citation>
    <scope>NUCLEOTIDE SEQUENCE [LARGE SCALE GENOMIC DNA]</scope>
    <source>
        <strain evidence="1 2">F0037</strain>
    </source>
</reference>
<dbReference type="HOGENOM" id="CLU_1990619_0_0_10"/>
<name>L1NFZ3_9PORP</name>
<organism evidence="1 2">
    <name type="scientific">Porphyromonas catoniae F0037</name>
    <dbReference type="NCBI Taxonomy" id="1127696"/>
    <lineage>
        <taxon>Bacteria</taxon>
        <taxon>Pseudomonadati</taxon>
        <taxon>Bacteroidota</taxon>
        <taxon>Bacteroidia</taxon>
        <taxon>Bacteroidales</taxon>
        <taxon>Porphyromonadaceae</taxon>
        <taxon>Porphyromonas</taxon>
    </lineage>
</organism>
<protein>
    <submittedName>
        <fullName evidence="1">Uncharacterized protein</fullName>
    </submittedName>
</protein>
<evidence type="ECO:0000313" key="2">
    <source>
        <dbReference type="Proteomes" id="UP000010408"/>
    </source>
</evidence>
<dbReference type="Proteomes" id="UP000010408">
    <property type="component" value="Unassembled WGS sequence"/>
</dbReference>